<name>A0AAD7HXL3_9AGAR</name>
<sequence length="272" mass="30513">MALRRSQRLNALIVPPPPAQALPGLSVIIPRRSPRLLKKQLVAHSGIGTKQSLRKPRSLKSPSRLKLPTALQPSANASNKRTVSKATSQYKDVDDLEFDVVPLDLQNYTHSGGALTMRSSTSADFTVWERMKSGSQMAIHLGWFCKRKKLTSIAIKKLCLSSDSPDRWISREDAIWLVFVRYAECLRQWKRFRERCRASAVVLPSITMVPTYLLRRKGSTSWIGQPWINGVPLSPEALSSDASNEAAFLAAFSHFTYQASDRARVYAEFQGK</sequence>
<evidence type="ECO:0000313" key="1">
    <source>
        <dbReference type="EMBL" id="KAJ7730550.1"/>
    </source>
</evidence>
<keyword evidence="2" id="KW-1185">Reference proteome</keyword>
<gene>
    <name evidence="1" type="ORF">B0H16DRAFT_1733709</name>
</gene>
<evidence type="ECO:0000313" key="2">
    <source>
        <dbReference type="Proteomes" id="UP001215598"/>
    </source>
</evidence>
<reference evidence="1" key="1">
    <citation type="submission" date="2023-03" db="EMBL/GenBank/DDBJ databases">
        <title>Massive genome expansion in bonnet fungi (Mycena s.s.) driven by repeated elements and novel gene families across ecological guilds.</title>
        <authorList>
            <consortium name="Lawrence Berkeley National Laboratory"/>
            <person name="Harder C.B."/>
            <person name="Miyauchi S."/>
            <person name="Viragh M."/>
            <person name="Kuo A."/>
            <person name="Thoen E."/>
            <person name="Andreopoulos B."/>
            <person name="Lu D."/>
            <person name="Skrede I."/>
            <person name="Drula E."/>
            <person name="Henrissat B."/>
            <person name="Morin E."/>
            <person name="Kohler A."/>
            <person name="Barry K."/>
            <person name="LaButti K."/>
            <person name="Morin E."/>
            <person name="Salamov A."/>
            <person name="Lipzen A."/>
            <person name="Mereny Z."/>
            <person name="Hegedus B."/>
            <person name="Baldrian P."/>
            <person name="Stursova M."/>
            <person name="Weitz H."/>
            <person name="Taylor A."/>
            <person name="Grigoriev I.V."/>
            <person name="Nagy L.G."/>
            <person name="Martin F."/>
            <person name="Kauserud H."/>
        </authorList>
    </citation>
    <scope>NUCLEOTIDE SEQUENCE</scope>
    <source>
        <strain evidence="1">CBHHK182m</strain>
    </source>
</reference>
<organism evidence="1 2">
    <name type="scientific">Mycena metata</name>
    <dbReference type="NCBI Taxonomy" id="1033252"/>
    <lineage>
        <taxon>Eukaryota</taxon>
        <taxon>Fungi</taxon>
        <taxon>Dikarya</taxon>
        <taxon>Basidiomycota</taxon>
        <taxon>Agaricomycotina</taxon>
        <taxon>Agaricomycetes</taxon>
        <taxon>Agaricomycetidae</taxon>
        <taxon>Agaricales</taxon>
        <taxon>Marasmiineae</taxon>
        <taxon>Mycenaceae</taxon>
        <taxon>Mycena</taxon>
    </lineage>
</organism>
<dbReference type="Proteomes" id="UP001215598">
    <property type="component" value="Unassembled WGS sequence"/>
</dbReference>
<dbReference type="EMBL" id="JARKIB010000158">
    <property type="protein sequence ID" value="KAJ7730550.1"/>
    <property type="molecule type" value="Genomic_DNA"/>
</dbReference>
<comment type="caution">
    <text evidence="1">The sequence shown here is derived from an EMBL/GenBank/DDBJ whole genome shotgun (WGS) entry which is preliminary data.</text>
</comment>
<dbReference type="AlphaFoldDB" id="A0AAD7HXL3"/>
<protein>
    <recommendedName>
        <fullName evidence="3">Alpha-type protein kinase domain-containing protein</fullName>
    </recommendedName>
</protein>
<accession>A0AAD7HXL3</accession>
<proteinExistence type="predicted"/>
<evidence type="ECO:0008006" key="3">
    <source>
        <dbReference type="Google" id="ProtNLM"/>
    </source>
</evidence>